<reference evidence="2" key="1">
    <citation type="submission" date="2011-05" db="EMBL/GenBank/DDBJ databases">
        <authorList>
            <person name="Richards S.R."/>
            <person name="Qu J."/>
            <person name="Jiang H."/>
            <person name="Jhangiani S.N."/>
            <person name="Agravi P."/>
            <person name="Goodspeed R."/>
            <person name="Gross S."/>
            <person name="Mandapat C."/>
            <person name="Jackson L."/>
            <person name="Mathew T."/>
            <person name="Pu L."/>
            <person name="Thornton R."/>
            <person name="Saada N."/>
            <person name="Wilczek-Boney K.B."/>
            <person name="Lee S."/>
            <person name="Kovar C."/>
            <person name="Wu Y."/>
            <person name="Scherer S.E."/>
            <person name="Worley K.C."/>
            <person name="Muzny D.M."/>
            <person name="Gibbs R."/>
        </authorList>
    </citation>
    <scope>NUCLEOTIDE SEQUENCE</scope>
    <source>
        <strain evidence="2">Brora</strain>
    </source>
</reference>
<dbReference type="EMBL" id="JH431872">
    <property type="status" value="NOT_ANNOTATED_CDS"/>
    <property type="molecule type" value="Genomic_DNA"/>
</dbReference>
<dbReference type="Proteomes" id="UP000014500">
    <property type="component" value="Unassembled WGS sequence"/>
</dbReference>
<sequence length="83" mass="9678">MRVFLNCFECFVSKPKFFKLLNKSEFDNDFQNGNTPNFSNKQRTIMTNGHIIVRCLFKPVILKGAEVQYLQCITSYLPIPLVE</sequence>
<accession>T1JLF2</accession>
<dbReference type="EnsemblMetazoa" id="SMAR014682-RA">
    <property type="protein sequence ID" value="SMAR014682-PA"/>
    <property type="gene ID" value="SMAR014682"/>
</dbReference>
<dbReference type="HOGENOM" id="CLU_2545509_0_0_1"/>
<evidence type="ECO:0000313" key="2">
    <source>
        <dbReference type="Proteomes" id="UP000014500"/>
    </source>
</evidence>
<evidence type="ECO:0000313" key="1">
    <source>
        <dbReference type="EnsemblMetazoa" id="SMAR014682-PA"/>
    </source>
</evidence>
<dbReference type="AlphaFoldDB" id="T1JLF2"/>
<protein>
    <submittedName>
        <fullName evidence="1">Uncharacterized protein</fullName>
    </submittedName>
</protein>
<organism evidence="1 2">
    <name type="scientific">Strigamia maritima</name>
    <name type="common">European centipede</name>
    <name type="synonym">Geophilus maritimus</name>
    <dbReference type="NCBI Taxonomy" id="126957"/>
    <lineage>
        <taxon>Eukaryota</taxon>
        <taxon>Metazoa</taxon>
        <taxon>Ecdysozoa</taxon>
        <taxon>Arthropoda</taxon>
        <taxon>Myriapoda</taxon>
        <taxon>Chilopoda</taxon>
        <taxon>Pleurostigmophora</taxon>
        <taxon>Geophilomorpha</taxon>
        <taxon>Linotaeniidae</taxon>
        <taxon>Strigamia</taxon>
    </lineage>
</organism>
<reference evidence="1" key="2">
    <citation type="submission" date="2015-02" db="UniProtKB">
        <authorList>
            <consortium name="EnsemblMetazoa"/>
        </authorList>
    </citation>
    <scope>IDENTIFICATION</scope>
</reference>
<name>T1JLF2_STRMM</name>
<keyword evidence="2" id="KW-1185">Reference proteome</keyword>
<proteinExistence type="predicted"/>